<dbReference type="InterPro" id="IPR003615">
    <property type="entry name" value="HNH_nuc"/>
</dbReference>
<dbReference type="CDD" id="cd00085">
    <property type="entry name" value="HNHc"/>
    <property type="match status" value="1"/>
</dbReference>
<gene>
    <name evidence="2" type="ORF">MP11Mi_01260</name>
</gene>
<proteinExistence type="predicted"/>
<organism evidence="2">
    <name type="scientific">Gordonia sp. MP11Mi</name>
    <dbReference type="NCBI Taxonomy" id="3022769"/>
    <lineage>
        <taxon>Bacteria</taxon>
        <taxon>Bacillati</taxon>
        <taxon>Actinomycetota</taxon>
        <taxon>Actinomycetes</taxon>
        <taxon>Mycobacteriales</taxon>
        <taxon>Gordoniaceae</taxon>
        <taxon>Gordonia</taxon>
    </lineage>
</organism>
<dbReference type="EMBL" id="CP128986">
    <property type="protein sequence ID" value="WOC11063.1"/>
    <property type="molecule type" value="Genomic_DNA"/>
</dbReference>
<accession>A0AA97GSE3</accession>
<reference evidence="2" key="1">
    <citation type="submission" date="2023-06" db="EMBL/GenBank/DDBJ databases">
        <title>Gordonia sp. nov. and Pseudochrobactrum sp. nov., two species isolated from the burying beetle Nicrophorus vespilloides.</title>
        <authorList>
            <person name="Poehlein A."/>
            <person name="Guzman J."/>
            <person name="Daniel R."/>
            <person name="Vilcinskas A."/>
        </authorList>
    </citation>
    <scope>NUCLEOTIDE SEQUENCE</scope>
    <source>
        <strain evidence="2">MP11Mi</strain>
    </source>
</reference>
<sequence>MNATLIAPSAPSGRFSSSGSYRIDGDDLTVELQLPTTVCGDLIAFAGEAAACEGTLTWYRYRALHAAYEGRLADPAYCEDSEYDRVCNPFTQVAAAYAVVAHVGRRAAEGFLDRALTCFDRIPAIGRVMRDGLMSPYAFAQAVLETANVVDEELLAAIDADAALRLREIGGLSVPRVAKTVRAAVVAFDPDAAHEARESTKASKQVIVAPLDADLSQMIVTASAEDAALSFESINAVISGVCEHDPRSVAHRRSDAALARLNGTAFTCACGRTDCMAELSDHAVAERCANVVLHVVCRKEILDGSDDSPAYLDGFGPISAEHARDIAGRADAARREVDLDDVAAHPHQTGNRYRPTAACDTVIRGVFGACSWPGCDRPAWKSDLDHVCEFNHDSPADGGATCPCNLNPKCRFHHLIKTFGDGWIDSQFVDANGVVWTEVTTPDGYTVRQQALNNWLIPELGHMQCRHGPQSSPGIIDPADEPRRTLTRTEAKHRARAHQRAVNRRARLAAEAASDAYWGEPSF</sequence>
<evidence type="ECO:0000259" key="1">
    <source>
        <dbReference type="Pfam" id="PF02720"/>
    </source>
</evidence>
<dbReference type="AlphaFoldDB" id="A0AA97GSE3"/>
<dbReference type="InterPro" id="IPR003870">
    <property type="entry name" value="DUF222"/>
</dbReference>
<evidence type="ECO:0000313" key="2">
    <source>
        <dbReference type="EMBL" id="WOC11063.1"/>
    </source>
</evidence>
<protein>
    <recommendedName>
        <fullName evidence="1">DUF222 domain-containing protein</fullName>
    </recommendedName>
</protein>
<dbReference type="RefSeq" id="WP_420040406.1">
    <property type="nucleotide sequence ID" value="NZ_CP128986.1"/>
</dbReference>
<name>A0AA97GSE3_9ACTN</name>
<dbReference type="Pfam" id="PF02720">
    <property type="entry name" value="DUF222"/>
    <property type="match status" value="1"/>
</dbReference>
<feature type="domain" description="DUF222" evidence="1">
    <location>
        <begin position="85"/>
        <end position="363"/>
    </location>
</feature>